<dbReference type="eggNOG" id="KOG4759">
    <property type="taxonomic scope" value="Eukaryota"/>
</dbReference>
<dbReference type="InterPro" id="IPR023584">
    <property type="entry name" value="Ribosome_recyc_fac_dom"/>
</dbReference>
<evidence type="ECO:0000256" key="5">
    <source>
        <dbReference type="SAM" id="MobiDB-lite"/>
    </source>
</evidence>
<sequence>KMDKFVQSSQKQLSELRSGSGANPSLVENVMITMNDDSKRPLKSLASIVVKNPKCLTLNVFDKTTTGAISKSIASEDLGLNPQQINENSIDIPIPKMTKEMRENVVKNAKKIAEGAKDKIRDLRRNGMTKIKAQKEGASKDDIFHDEQVLQKLTDDMITKIDNLVDQKEKEIMK</sequence>
<dbReference type="Gene3D" id="1.10.132.20">
    <property type="entry name" value="Ribosome-recycling factor"/>
    <property type="match status" value="1"/>
</dbReference>
<reference evidence="7 8" key="1">
    <citation type="journal article" date="2010" name="Cell">
        <title>The genome of Naegleria gruberi illuminates early eukaryotic versatility.</title>
        <authorList>
            <person name="Fritz-Laylin L.K."/>
            <person name="Prochnik S.E."/>
            <person name="Ginger M.L."/>
            <person name="Dacks J.B."/>
            <person name="Carpenter M.L."/>
            <person name="Field M.C."/>
            <person name="Kuo A."/>
            <person name="Paredez A."/>
            <person name="Chapman J."/>
            <person name="Pham J."/>
            <person name="Shu S."/>
            <person name="Neupane R."/>
            <person name="Cipriano M."/>
            <person name="Mancuso J."/>
            <person name="Tu H."/>
            <person name="Salamov A."/>
            <person name="Lindquist E."/>
            <person name="Shapiro H."/>
            <person name="Lucas S."/>
            <person name="Grigoriev I.V."/>
            <person name="Cande W.Z."/>
            <person name="Fulton C."/>
            <person name="Rokhsar D.S."/>
            <person name="Dawson S.C."/>
        </authorList>
    </citation>
    <scope>NUCLEOTIDE SEQUENCE [LARGE SCALE GENOMIC DNA]</scope>
    <source>
        <strain evidence="7 8">NEG-M</strain>
    </source>
</reference>
<name>D2UYU6_NAEGR</name>
<evidence type="ECO:0000256" key="4">
    <source>
        <dbReference type="ARBA" id="ARBA00022917"/>
    </source>
</evidence>
<protein>
    <submittedName>
        <fullName evidence="7">Predicted protein</fullName>
    </submittedName>
</protein>
<keyword evidence="3" id="KW-0963">Cytoplasm</keyword>
<dbReference type="FunFam" id="1.10.132.20:FF:000001">
    <property type="entry name" value="Ribosome-recycling factor"/>
    <property type="match status" value="1"/>
</dbReference>
<evidence type="ECO:0000256" key="3">
    <source>
        <dbReference type="ARBA" id="ARBA00022490"/>
    </source>
</evidence>
<dbReference type="STRING" id="5762.D2UYU6"/>
<dbReference type="OMA" id="YVPIPKV"/>
<dbReference type="RefSeq" id="XP_002682773.1">
    <property type="nucleotide sequence ID" value="XM_002682727.1"/>
</dbReference>
<gene>
    <name evidence="7" type="ORF">NAEGRDRAFT_4827</name>
</gene>
<evidence type="ECO:0000259" key="6">
    <source>
        <dbReference type="Pfam" id="PF01765"/>
    </source>
</evidence>
<dbReference type="GO" id="GO:0005739">
    <property type="term" value="C:mitochondrion"/>
    <property type="evidence" value="ECO:0007669"/>
    <property type="project" value="TreeGrafter"/>
</dbReference>
<dbReference type="AlphaFoldDB" id="D2UYU6"/>
<feature type="domain" description="Ribosome recycling factor" evidence="6">
    <location>
        <begin position="10"/>
        <end position="173"/>
    </location>
</feature>
<dbReference type="PANTHER" id="PTHR20982:SF3">
    <property type="entry name" value="MITOCHONDRIAL RIBOSOME RECYCLING FACTOR PSEUDO 1"/>
    <property type="match status" value="1"/>
</dbReference>
<dbReference type="OrthoDB" id="407355at2759"/>
<comment type="subcellular location">
    <subcellularLocation>
        <location evidence="1">Cytoplasm</location>
    </subcellularLocation>
</comment>
<accession>D2UYU6</accession>
<evidence type="ECO:0000313" key="7">
    <source>
        <dbReference type="EMBL" id="EFC50029.1"/>
    </source>
</evidence>
<dbReference type="GO" id="GO:0043023">
    <property type="term" value="F:ribosomal large subunit binding"/>
    <property type="evidence" value="ECO:0007669"/>
    <property type="project" value="TreeGrafter"/>
</dbReference>
<proteinExistence type="inferred from homology"/>
<organism evidence="8">
    <name type="scientific">Naegleria gruberi</name>
    <name type="common">Amoeba</name>
    <dbReference type="NCBI Taxonomy" id="5762"/>
    <lineage>
        <taxon>Eukaryota</taxon>
        <taxon>Discoba</taxon>
        <taxon>Heterolobosea</taxon>
        <taxon>Tetramitia</taxon>
        <taxon>Eutetramitia</taxon>
        <taxon>Vahlkampfiidae</taxon>
        <taxon>Naegleria</taxon>
    </lineage>
</organism>
<evidence type="ECO:0000256" key="1">
    <source>
        <dbReference type="ARBA" id="ARBA00004496"/>
    </source>
</evidence>
<dbReference type="Pfam" id="PF01765">
    <property type="entry name" value="RRF"/>
    <property type="match status" value="1"/>
</dbReference>
<comment type="similarity">
    <text evidence="2">Belongs to the RRF family.</text>
</comment>
<evidence type="ECO:0000256" key="2">
    <source>
        <dbReference type="ARBA" id="ARBA00005912"/>
    </source>
</evidence>
<dbReference type="GeneID" id="8863010"/>
<dbReference type="SUPFAM" id="SSF55194">
    <property type="entry name" value="Ribosome recycling factor, RRF"/>
    <property type="match status" value="1"/>
</dbReference>
<dbReference type="Proteomes" id="UP000006671">
    <property type="component" value="Unassembled WGS sequence"/>
</dbReference>
<dbReference type="GO" id="GO:0006412">
    <property type="term" value="P:translation"/>
    <property type="evidence" value="ECO:0007669"/>
    <property type="project" value="UniProtKB-KW"/>
</dbReference>
<dbReference type="InterPro" id="IPR036191">
    <property type="entry name" value="RRF_sf"/>
</dbReference>
<dbReference type="InParanoid" id="D2UYU6"/>
<keyword evidence="4" id="KW-0648">Protein biosynthesis</keyword>
<feature type="non-terminal residue" evidence="7">
    <location>
        <position position="174"/>
    </location>
</feature>
<evidence type="ECO:0000313" key="8">
    <source>
        <dbReference type="Proteomes" id="UP000006671"/>
    </source>
</evidence>
<feature type="non-terminal residue" evidence="7">
    <location>
        <position position="1"/>
    </location>
</feature>
<dbReference type="KEGG" id="ngr:NAEGRDRAFT_4827"/>
<dbReference type="FunFam" id="3.30.1360.40:FF:000001">
    <property type="entry name" value="Ribosome-recycling factor"/>
    <property type="match status" value="1"/>
</dbReference>
<dbReference type="PANTHER" id="PTHR20982">
    <property type="entry name" value="RIBOSOME RECYCLING FACTOR"/>
    <property type="match status" value="1"/>
</dbReference>
<dbReference type="EMBL" id="GG738846">
    <property type="protein sequence ID" value="EFC50029.1"/>
    <property type="molecule type" value="Genomic_DNA"/>
</dbReference>
<dbReference type="VEuPathDB" id="AmoebaDB:NAEGRDRAFT_4827"/>
<keyword evidence="8" id="KW-1185">Reference proteome</keyword>
<dbReference type="InterPro" id="IPR002661">
    <property type="entry name" value="Ribosome_recyc_fac"/>
</dbReference>
<feature type="region of interest" description="Disordered" evidence="5">
    <location>
        <begin position="1"/>
        <end position="22"/>
    </location>
</feature>
<dbReference type="Gene3D" id="3.30.1360.40">
    <property type="match status" value="1"/>
</dbReference>